<dbReference type="EC" id="3.5.4.2" evidence="7"/>
<comment type="cofactor">
    <cofactor evidence="1">
        <name>Zn(2+)</name>
        <dbReference type="ChEBI" id="CHEBI:29105"/>
    </cofactor>
</comment>
<dbReference type="Pfam" id="PF00962">
    <property type="entry name" value="A_deaminase"/>
    <property type="match status" value="1"/>
</dbReference>
<dbReference type="InterPro" id="IPR001365">
    <property type="entry name" value="A_deaminase_dom"/>
</dbReference>
<dbReference type="OrthoDB" id="105475at2"/>
<dbReference type="RefSeq" id="WP_055086855.1">
    <property type="nucleotide sequence ID" value="NZ_CXSU01000012.1"/>
</dbReference>
<dbReference type="PANTHER" id="PTHR43114:SF6">
    <property type="entry name" value="ADENINE DEAMINASE"/>
    <property type="match status" value="1"/>
</dbReference>
<dbReference type="Proteomes" id="UP000049222">
    <property type="component" value="Unassembled WGS sequence"/>
</dbReference>
<organism evidence="7 8">
    <name type="scientific">Jannaschia donghaensis</name>
    <dbReference type="NCBI Taxonomy" id="420998"/>
    <lineage>
        <taxon>Bacteria</taxon>
        <taxon>Pseudomonadati</taxon>
        <taxon>Pseudomonadota</taxon>
        <taxon>Alphaproteobacteria</taxon>
        <taxon>Rhodobacterales</taxon>
        <taxon>Roseobacteraceae</taxon>
        <taxon>Jannaschia</taxon>
    </lineage>
</organism>
<dbReference type="GO" id="GO:0046872">
    <property type="term" value="F:metal ion binding"/>
    <property type="evidence" value="ECO:0007669"/>
    <property type="project" value="UniProtKB-KW"/>
</dbReference>
<dbReference type="GO" id="GO:0000034">
    <property type="term" value="F:adenine deaminase activity"/>
    <property type="evidence" value="ECO:0007669"/>
    <property type="project" value="UniProtKB-EC"/>
</dbReference>
<evidence type="ECO:0000256" key="2">
    <source>
        <dbReference type="ARBA" id="ARBA00006676"/>
    </source>
</evidence>
<comment type="similarity">
    <text evidence="2">Belongs to the metallo-dependent hydrolases superfamily. Adenosine and AMP deaminases family.</text>
</comment>
<keyword evidence="5" id="KW-0862">Zinc</keyword>
<dbReference type="InterPro" id="IPR006330">
    <property type="entry name" value="Ado/ade_deaminase"/>
</dbReference>
<accession>A0A0M6YME4</accession>
<keyword evidence="8" id="KW-1185">Reference proteome</keyword>
<sequence length="322" mass="34379">MTHAPKLELHLHLEGAAPPAFIRKLGAEKGIALDGVFDDKGAYVYNDFEGFLKVYEAATEVLKSPEDFARLTTAVLEQSRAEGVIYTECFISPDFCGGRDLSAWRDYLAAIAEAASAVDGIDMRAIVTCIRHFGPDAARETARCAAETAGVFVTGFGMGGNEGMHRAADFAPAFAQAGEAGLGLTSHAGEFGGPTSVRETLDHLNVTRIGHGVRATEDADLMSRLAEESVHLEICPGSNVALGVYPNVGAHPIDTIRTAGVPFCVSTDDPPFFHTTLTQEYDALASAHGWDAETFRDINLTASRAAFCDADTRADIIRQLEA</sequence>
<feature type="domain" description="Adenosine deaminase" evidence="6">
    <location>
        <begin position="5"/>
        <end position="320"/>
    </location>
</feature>
<keyword evidence="4 7" id="KW-0378">Hydrolase</keyword>
<evidence type="ECO:0000256" key="5">
    <source>
        <dbReference type="ARBA" id="ARBA00022833"/>
    </source>
</evidence>
<proteinExistence type="inferred from homology"/>
<reference evidence="7 8" key="1">
    <citation type="submission" date="2015-07" db="EMBL/GenBank/DDBJ databases">
        <authorList>
            <person name="Noorani M."/>
        </authorList>
    </citation>
    <scope>NUCLEOTIDE SEQUENCE [LARGE SCALE GENOMIC DNA]</scope>
    <source>
        <strain evidence="7 8">CECT 7802</strain>
    </source>
</reference>
<evidence type="ECO:0000313" key="7">
    <source>
        <dbReference type="EMBL" id="CTQ51110.1"/>
    </source>
</evidence>
<evidence type="ECO:0000259" key="6">
    <source>
        <dbReference type="Pfam" id="PF00962"/>
    </source>
</evidence>
<dbReference type="NCBIfam" id="NF006848">
    <property type="entry name" value="PRK09358.1-3"/>
    <property type="match status" value="1"/>
</dbReference>
<dbReference type="PANTHER" id="PTHR43114">
    <property type="entry name" value="ADENINE DEAMINASE"/>
    <property type="match status" value="1"/>
</dbReference>
<keyword evidence="3" id="KW-0479">Metal-binding</keyword>
<evidence type="ECO:0000256" key="3">
    <source>
        <dbReference type="ARBA" id="ARBA00022723"/>
    </source>
</evidence>
<dbReference type="STRING" id="420998.JDO7802_03148"/>
<dbReference type="AlphaFoldDB" id="A0A0M6YME4"/>
<evidence type="ECO:0000256" key="4">
    <source>
        <dbReference type="ARBA" id="ARBA00022801"/>
    </source>
</evidence>
<name>A0A0M6YME4_9RHOB</name>
<evidence type="ECO:0000256" key="1">
    <source>
        <dbReference type="ARBA" id="ARBA00001947"/>
    </source>
</evidence>
<gene>
    <name evidence="7" type="ORF">JDO7802_03148</name>
</gene>
<dbReference type="EMBL" id="CXSU01000012">
    <property type="protein sequence ID" value="CTQ51110.1"/>
    <property type="molecule type" value="Genomic_DNA"/>
</dbReference>
<dbReference type="InterPro" id="IPR032466">
    <property type="entry name" value="Metal_Hydrolase"/>
</dbReference>
<dbReference type="SUPFAM" id="SSF51556">
    <property type="entry name" value="Metallo-dependent hydrolases"/>
    <property type="match status" value="1"/>
</dbReference>
<dbReference type="Gene3D" id="3.20.20.140">
    <property type="entry name" value="Metal-dependent hydrolases"/>
    <property type="match status" value="1"/>
</dbReference>
<dbReference type="NCBIfam" id="TIGR01430">
    <property type="entry name" value="aden_deam"/>
    <property type="match status" value="1"/>
</dbReference>
<evidence type="ECO:0000313" key="8">
    <source>
        <dbReference type="Proteomes" id="UP000049222"/>
    </source>
</evidence>
<protein>
    <submittedName>
        <fullName evidence="7">Adenine deaminase</fullName>
        <ecNumber evidence="7">3.5.4.2</ecNumber>
    </submittedName>
</protein>